<evidence type="ECO:0000256" key="4">
    <source>
        <dbReference type="ARBA" id="ARBA00022989"/>
    </source>
</evidence>
<keyword evidence="5 6" id="KW-0472">Membrane</keyword>
<dbReference type="GO" id="GO:0022857">
    <property type="term" value="F:transmembrane transporter activity"/>
    <property type="evidence" value="ECO:0007669"/>
    <property type="project" value="TreeGrafter"/>
</dbReference>
<sequence>MLGYYIDLAIRSLKRSPGLTLLMILTVGFGVAASMVTYSVFRAVSGDPIPWKSAQLYVPQIEMWGPKGHGGPGDNGDPPDAMDYTDAIALMRDHRARYQSAMYMITPSVVPAEAGKHPINVEGHAVFNEFFPMTDAPFKYGSGWSASDDDQRAAVAVISEKLNQKLFGGANSVGKVVDIDGKDYRVVGVLNKWEPQPRFYDVSNTGGFTTNADDVFIPFMRAIDVDMSNDGNTNCAETPAQSGFKGLQLSSCIWISYMVQLDSAAQAKAYKDYLDGYAREQQRSGRFSWPPNNRLRDLHAWLDAEHVVPSDTEVSLLVAIGLLLVCLVNTAGLLLAKFLRRSNEIGVRRAIGAPRSAIYAQFLVEAGIVGLSGGVLGLLLTGVGIHGVSWVLPKDIANLAHLDVQLLLLTLIVAVVSTMLAGIYPTYRASRVQPAWQLKSN</sequence>
<evidence type="ECO:0000256" key="2">
    <source>
        <dbReference type="ARBA" id="ARBA00022475"/>
    </source>
</evidence>
<dbReference type="PANTHER" id="PTHR30572:SF18">
    <property type="entry name" value="ABC-TYPE MACROLIDE FAMILY EXPORT SYSTEM PERMEASE COMPONENT 2"/>
    <property type="match status" value="1"/>
</dbReference>
<keyword evidence="2" id="KW-1003">Cell membrane</keyword>
<feature type="transmembrane region" description="Helical" evidence="6">
    <location>
        <begin position="314"/>
        <end position="336"/>
    </location>
</feature>
<feature type="transmembrane region" description="Helical" evidence="6">
    <location>
        <begin position="357"/>
        <end position="385"/>
    </location>
</feature>
<dbReference type="RefSeq" id="WP_115494972.1">
    <property type="nucleotide sequence ID" value="NZ_QRBE01000003.1"/>
</dbReference>
<comment type="subcellular location">
    <subcellularLocation>
        <location evidence="1">Cell membrane</location>
        <topology evidence="1">Multi-pass membrane protein</topology>
    </subcellularLocation>
</comment>
<gene>
    <name evidence="9" type="ORF">DWU98_07800</name>
</gene>
<dbReference type="EMBL" id="QRBE01000003">
    <property type="protein sequence ID" value="RDS83025.1"/>
    <property type="molecule type" value="Genomic_DNA"/>
</dbReference>
<evidence type="ECO:0000259" key="8">
    <source>
        <dbReference type="Pfam" id="PF12704"/>
    </source>
</evidence>
<evidence type="ECO:0000256" key="5">
    <source>
        <dbReference type="ARBA" id="ARBA00023136"/>
    </source>
</evidence>
<dbReference type="AlphaFoldDB" id="A0A370X484"/>
<evidence type="ECO:0000256" key="1">
    <source>
        <dbReference type="ARBA" id="ARBA00004651"/>
    </source>
</evidence>
<evidence type="ECO:0000313" key="9">
    <source>
        <dbReference type="EMBL" id="RDS83025.1"/>
    </source>
</evidence>
<dbReference type="InterPro" id="IPR003838">
    <property type="entry name" value="ABC3_permease_C"/>
</dbReference>
<dbReference type="InterPro" id="IPR025857">
    <property type="entry name" value="MacB_PCD"/>
</dbReference>
<dbReference type="InterPro" id="IPR050250">
    <property type="entry name" value="Macrolide_Exporter_MacB"/>
</dbReference>
<keyword evidence="3 6" id="KW-0812">Transmembrane</keyword>
<evidence type="ECO:0000313" key="10">
    <source>
        <dbReference type="Proteomes" id="UP000254258"/>
    </source>
</evidence>
<protein>
    <submittedName>
        <fullName evidence="9">ABC transporter permease</fullName>
    </submittedName>
</protein>
<dbReference type="Pfam" id="PF02687">
    <property type="entry name" value="FtsX"/>
    <property type="match status" value="1"/>
</dbReference>
<comment type="caution">
    <text evidence="9">The sequence shown here is derived from an EMBL/GenBank/DDBJ whole genome shotgun (WGS) entry which is preliminary data.</text>
</comment>
<keyword evidence="4 6" id="KW-1133">Transmembrane helix</keyword>
<feature type="domain" description="MacB-like periplasmic core" evidence="8">
    <location>
        <begin position="20"/>
        <end position="274"/>
    </location>
</feature>
<reference evidence="9 10" key="1">
    <citation type="submission" date="2018-07" db="EMBL/GenBank/DDBJ databases">
        <title>Dyella monticola sp. nov. and Dyella psychrodurans sp. nov. isolated from monsoon evergreen broad-leaved forest soil of Dinghu Mountain, China.</title>
        <authorList>
            <person name="Gao Z."/>
            <person name="Qiu L."/>
        </authorList>
    </citation>
    <scope>NUCLEOTIDE SEQUENCE [LARGE SCALE GENOMIC DNA]</scope>
    <source>
        <strain evidence="9 10">4G-K06</strain>
    </source>
</reference>
<feature type="transmembrane region" description="Helical" evidence="6">
    <location>
        <begin position="21"/>
        <end position="41"/>
    </location>
</feature>
<proteinExistence type="predicted"/>
<dbReference type="GO" id="GO:0005886">
    <property type="term" value="C:plasma membrane"/>
    <property type="evidence" value="ECO:0007669"/>
    <property type="project" value="UniProtKB-SubCell"/>
</dbReference>
<keyword evidence="10" id="KW-1185">Reference proteome</keyword>
<dbReference type="PANTHER" id="PTHR30572">
    <property type="entry name" value="MEMBRANE COMPONENT OF TRANSPORTER-RELATED"/>
    <property type="match status" value="1"/>
</dbReference>
<dbReference type="Pfam" id="PF12704">
    <property type="entry name" value="MacB_PCD"/>
    <property type="match status" value="1"/>
</dbReference>
<accession>A0A370X484</accession>
<feature type="transmembrane region" description="Helical" evidence="6">
    <location>
        <begin position="405"/>
        <end position="424"/>
    </location>
</feature>
<feature type="domain" description="ABC3 transporter permease C-terminal" evidence="7">
    <location>
        <begin position="317"/>
        <end position="434"/>
    </location>
</feature>
<evidence type="ECO:0000256" key="3">
    <source>
        <dbReference type="ARBA" id="ARBA00022692"/>
    </source>
</evidence>
<name>A0A370X484_9GAMM</name>
<dbReference type="Proteomes" id="UP000254258">
    <property type="component" value="Unassembled WGS sequence"/>
</dbReference>
<organism evidence="9 10">
    <name type="scientific">Dyella monticola</name>
    <dbReference type="NCBI Taxonomy" id="1927958"/>
    <lineage>
        <taxon>Bacteria</taxon>
        <taxon>Pseudomonadati</taxon>
        <taxon>Pseudomonadota</taxon>
        <taxon>Gammaproteobacteria</taxon>
        <taxon>Lysobacterales</taxon>
        <taxon>Rhodanobacteraceae</taxon>
        <taxon>Dyella</taxon>
    </lineage>
</organism>
<evidence type="ECO:0000256" key="6">
    <source>
        <dbReference type="SAM" id="Phobius"/>
    </source>
</evidence>
<dbReference type="OrthoDB" id="8735006at2"/>
<evidence type="ECO:0000259" key="7">
    <source>
        <dbReference type="Pfam" id="PF02687"/>
    </source>
</evidence>